<dbReference type="Proteomes" id="UP000046395">
    <property type="component" value="Unassembled WGS sequence"/>
</dbReference>
<evidence type="ECO:0000256" key="2">
    <source>
        <dbReference type="ARBA" id="ARBA00022475"/>
    </source>
</evidence>
<keyword evidence="4" id="KW-0547">Nucleotide-binding</keyword>
<dbReference type="SMART" id="SM00173">
    <property type="entry name" value="RAS"/>
    <property type="match status" value="1"/>
</dbReference>
<keyword evidence="6" id="KW-0449">Lipoprotein</keyword>
<dbReference type="STRING" id="70415.A0A5S6QAN1"/>
<dbReference type="SUPFAM" id="SSF52540">
    <property type="entry name" value="P-loop containing nucleoside triphosphate hydrolases"/>
    <property type="match status" value="1"/>
</dbReference>
<dbReference type="NCBIfam" id="TIGR00231">
    <property type="entry name" value="small_GTP"/>
    <property type="match status" value="1"/>
</dbReference>
<proteinExistence type="inferred from homology"/>
<dbReference type="WBParaSite" id="TMUE_1000004150.1">
    <property type="protein sequence ID" value="TMUE_1000004150.1"/>
    <property type="gene ID" value="WBGene00291256"/>
</dbReference>
<keyword evidence="2" id="KW-1003">Cell membrane</keyword>
<dbReference type="PROSITE" id="PS51421">
    <property type="entry name" value="RAS"/>
    <property type="match status" value="1"/>
</dbReference>
<keyword evidence="9" id="KW-1185">Reference proteome</keyword>
<dbReference type="InterPro" id="IPR005225">
    <property type="entry name" value="Small_GTP-bd"/>
</dbReference>
<evidence type="ECO:0000256" key="6">
    <source>
        <dbReference type="ARBA" id="ARBA00023288"/>
    </source>
</evidence>
<keyword evidence="3" id="KW-0488">Methylation</keyword>
<keyword evidence="5" id="KW-0472">Membrane</keyword>
<keyword evidence="4" id="KW-0342">GTP-binding</keyword>
<dbReference type="GO" id="GO:0003924">
    <property type="term" value="F:GTPase activity"/>
    <property type="evidence" value="ECO:0007669"/>
    <property type="project" value="InterPro"/>
</dbReference>
<sequence>MIANPIGSKWSMMTTATKECEQPRGAVRPAGSRLSNGLTRERGSGQIAKVNVVILGASQVGKTAIASQFLWNEFNPERYKPTVEDFNWIEYTMDGSQETLLFELIDSAGSRDFLAMRTLYMSTGDAFVIVHAVDDRASFEEAKELREQIRCLNTKDAPVILVTNKMDLLYEGYIERPAVSQQEVAEYAENHNCRWIEVSAKEFGSVENIFQTLFAQKLLSRQEYKLLKKRRQSMPLPQPPQGRANDKAGRSASASEASRRKSSSCILS</sequence>
<evidence type="ECO:0000313" key="9">
    <source>
        <dbReference type="Proteomes" id="UP000046395"/>
    </source>
</evidence>
<protein>
    <submittedName>
        <fullName evidence="10">GTP-binding protein Rhes</fullName>
    </submittedName>
</protein>
<evidence type="ECO:0000313" key="10">
    <source>
        <dbReference type="WBParaSite" id="TMUE_1000004150.1"/>
    </source>
</evidence>
<dbReference type="PROSITE" id="PS51419">
    <property type="entry name" value="RAB"/>
    <property type="match status" value="1"/>
</dbReference>
<dbReference type="SMART" id="SM00175">
    <property type="entry name" value="RAB"/>
    <property type="match status" value="1"/>
</dbReference>
<comment type="similarity">
    <text evidence="7">Belongs to the small GTPase superfamily. RasD family.</text>
</comment>
<feature type="region of interest" description="Disordered" evidence="8">
    <location>
        <begin position="230"/>
        <end position="268"/>
    </location>
</feature>
<dbReference type="InterPro" id="IPR027417">
    <property type="entry name" value="P-loop_NTPase"/>
</dbReference>
<dbReference type="GO" id="GO:0005886">
    <property type="term" value="C:plasma membrane"/>
    <property type="evidence" value="ECO:0007669"/>
    <property type="project" value="UniProtKB-SubCell"/>
</dbReference>
<dbReference type="InterPro" id="IPR052236">
    <property type="entry name" value="Small_GTPase_RasD"/>
</dbReference>
<dbReference type="SMART" id="SM00174">
    <property type="entry name" value="RHO"/>
    <property type="match status" value="1"/>
</dbReference>
<dbReference type="Pfam" id="PF00071">
    <property type="entry name" value="Ras"/>
    <property type="match status" value="1"/>
</dbReference>
<evidence type="ECO:0000256" key="1">
    <source>
        <dbReference type="ARBA" id="ARBA00004193"/>
    </source>
</evidence>
<evidence type="ECO:0000256" key="5">
    <source>
        <dbReference type="ARBA" id="ARBA00023136"/>
    </source>
</evidence>
<evidence type="ECO:0000256" key="3">
    <source>
        <dbReference type="ARBA" id="ARBA00022481"/>
    </source>
</evidence>
<dbReference type="PANTHER" id="PTHR46149">
    <property type="entry name" value="MIP08469P"/>
    <property type="match status" value="1"/>
</dbReference>
<dbReference type="AlphaFoldDB" id="A0A5S6QAN1"/>
<comment type="subcellular location">
    <subcellularLocation>
        <location evidence="1">Cell membrane</location>
        <topology evidence="1">Lipid-anchor</topology>
    </subcellularLocation>
</comment>
<dbReference type="Gene3D" id="3.40.50.300">
    <property type="entry name" value="P-loop containing nucleotide triphosphate hydrolases"/>
    <property type="match status" value="1"/>
</dbReference>
<dbReference type="GO" id="GO:0005525">
    <property type="term" value="F:GTP binding"/>
    <property type="evidence" value="ECO:0007669"/>
    <property type="project" value="UniProtKB-KW"/>
</dbReference>
<reference evidence="10" key="1">
    <citation type="submission" date="2019-12" db="UniProtKB">
        <authorList>
            <consortium name="WormBaseParasite"/>
        </authorList>
    </citation>
    <scope>IDENTIFICATION</scope>
</reference>
<name>A0A5S6QAN1_TRIMR</name>
<evidence type="ECO:0000256" key="4">
    <source>
        <dbReference type="ARBA" id="ARBA00023134"/>
    </source>
</evidence>
<dbReference type="InterPro" id="IPR001806">
    <property type="entry name" value="Small_GTPase"/>
</dbReference>
<evidence type="ECO:0000256" key="8">
    <source>
        <dbReference type="SAM" id="MobiDB-lite"/>
    </source>
</evidence>
<accession>A0A5S6QAN1</accession>
<dbReference type="PRINTS" id="PR00449">
    <property type="entry name" value="RASTRNSFRMNG"/>
</dbReference>
<evidence type="ECO:0000256" key="7">
    <source>
        <dbReference type="ARBA" id="ARBA00038061"/>
    </source>
</evidence>
<organism evidence="9 10">
    <name type="scientific">Trichuris muris</name>
    <name type="common">Mouse whipworm</name>
    <dbReference type="NCBI Taxonomy" id="70415"/>
    <lineage>
        <taxon>Eukaryota</taxon>
        <taxon>Metazoa</taxon>
        <taxon>Ecdysozoa</taxon>
        <taxon>Nematoda</taxon>
        <taxon>Enoplea</taxon>
        <taxon>Dorylaimia</taxon>
        <taxon>Trichinellida</taxon>
        <taxon>Trichuridae</taxon>
        <taxon>Trichuris</taxon>
    </lineage>
</organism>